<proteinExistence type="predicted"/>
<dbReference type="STRING" id="3983.A0A2C9U4S1"/>
<protein>
    <submittedName>
        <fullName evidence="2">Uncharacterized protein</fullName>
    </submittedName>
</protein>
<name>A0A2C9U4S1_MANES</name>
<dbReference type="AlphaFoldDB" id="A0A2C9U4S1"/>
<feature type="compositionally biased region" description="Polar residues" evidence="1">
    <location>
        <begin position="125"/>
        <end position="145"/>
    </location>
</feature>
<dbReference type="EMBL" id="CM004403">
    <property type="protein sequence ID" value="OAY24408.1"/>
    <property type="molecule type" value="Genomic_DNA"/>
</dbReference>
<evidence type="ECO:0000313" key="2">
    <source>
        <dbReference type="EMBL" id="OAY24408.1"/>
    </source>
</evidence>
<sequence>MALAGLPTFSMLDSSFLRESQSPTSRRQGAVECCSLMALAGLPTFSMLDSSFLRESQSPTSRRQGAVERPTTQASTILQMWRELEDEHLLNRARGRRESWGSENPGSLVDASESENEFVPWSHEQLGTQNENGDTNGSSREQSPDLSEVERER</sequence>
<dbReference type="PANTHER" id="PTHR46519">
    <property type="entry name" value="RING/U-BOX SUPERFAMILY PROTEIN"/>
    <property type="match status" value="1"/>
</dbReference>
<gene>
    <name evidence="2" type="ORF">MANES_17G013700</name>
</gene>
<feature type="region of interest" description="Disordered" evidence="1">
    <location>
        <begin position="93"/>
        <end position="153"/>
    </location>
</feature>
<evidence type="ECO:0000256" key="1">
    <source>
        <dbReference type="SAM" id="MobiDB-lite"/>
    </source>
</evidence>
<accession>A0A2C9U4S1</accession>
<feature type="compositionally biased region" description="Polar residues" evidence="1">
    <location>
        <begin position="52"/>
        <end position="63"/>
    </location>
</feature>
<organism evidence="2">
    <name type="scientific">Manihot esculenta</name>
    <name type="common">Cassava</name>
    <name type="synonym">Jatropha manihot</name>
    <dbReference type="NCBI Taxonomy" id="3983"/>
    <lineage>
        <taxon>Eukaryota</taxon>
        <taxon>Viridiplantae</taxon>
        <taxon>Streptophyta</taxon>
        <taxon>Embryophyta</taxon>
        <taxon>Tracheophyta</taxon>
        <taxon>Spermatophyta</taxon>
        <taxon>Magnoliopsida</taxon>
        <taxon>eudicotyledons</taxon>
        <taxon>Gunneridae</taxon>
        <taxon>Pentapetalae</taxon>
        <taxon>rosids</taxon>
        <taxon>fabids</taxon>
        <taxon>Malpighiales</taxon>
        <taxon>Euphorbiaceae</taxon>
        <taxon>Crotonoideae</taxon>
        <taxon>Manihoteae</taxon>
        <taxon>Manihot</taxon>
    </lineage>
</organism>
<feature type="region of interest" description="Disordered" evidence="1">
    <location>
        <begin position="52"/>
        <end position="75"/>
    </location>
</feature>
<reference evidence="2" key="1">
    <citation type="submission" date="2016-02" db="EMBL/GenBank/DDBJ databases">
        <title>WGS assembly of Manihot esculenta.</title>
        <authorList>
            <person name="Bredeson J.V."/>
            <person name="Prochnik S.E."/>
            <person name="Lyons J.B."/>
            <person name="Schmutz J."/>
            <person name="Grimwood J."/>
            <person name="Vrebalov J."/>
            <person name="Bart R.S."/>
            <person name="Amuge T."/>
            <person name="Ferguson M.E."/>
            <person name="Green R."/>
            <person name="Putnam N."/>
            <person name="Stites J."/>
            <person name="Rounsley S."/>
            <person name="Rokhsar D.S."/>
        </authorList>
    </citation>
    <scope>NUCLEOTIDE SEQUENCE [LARGE SCALE GENOMIC DNA]</scope>
    <source>
        <tissue evidence="2">Leaf</tissue>
    </source>
</reference>
<dbReference type="PANTHER" id="PTHR46519:SF2">
    <property type="entry name" value="RING_U-BOX SUPERFAMILY PROTEIN"/>
    <property type="match status" value="1"/>
</dbReference>